<dbReference type="RefSeq" id="WP_213164047.1">
    <property type="nucleotide sequence ID" value="NZ_CP058214.1"/>
</dbReference>
<keyword evidence="4" id="KW-0574">Periplasm</keyword>
<evidence type="ECO:0000313" key="6">
    <source>
        <dbReference type="EMBL" id="QPC42812.1"/>
    </source>
</evidence>
<reference evidence="6 7" key="1">
    <citation type="submission" date="2020-06" db="EMBL/GenBank/DDBJ databases">
        <title>Genome sequence of 2 isolates from Red Sea Mangroves.</title>
        <authorList>
            <person name="Sefrji F."/>
            <person name="Michoud G."/>
            <person name="Merlino G."/>
            <person name="Daffonchio D."/>
        </authorList>
    </citation>
    <scope>NUCLEOTIDE SEQUENCE [LARGE SCALE GENOMIC DNA]</scope>
    <source>
        <strain evidence="6 7">R1DC25</strain>
    </source>
</reference>
<organism evidence="6 7">
    <name type="scientific">Kaustia mangrovi</name>
    <dbReference type="NCBI Taxonomy" id="2593653"/>
    <lineage>
        <taxon>Bacteria</taxon>
        <taxon>Pseudomonadati</taxon>
        <taxon>Pseudomonadota</taxon>
        <taxon>Alphaproteobacteria</taxon>
        <taxon>Hyphomicrobiales</taxon>
        <taxon>Parvibaculaceae</taxon>
        <taxon>Kaustia</taxon>
    </lineage>
</organism>
<keyword evidence="7" id="KW-1185">Reference proteome</keyword>
<dbReference type="PRINTS" id="PR00909">
    <property type="entry name" value="SPERMDNBNDNG"/>
</dbReference>
<feature type="signal peptide" evidence="5">
    <location>
        <begin position="1"/>
        <end position="26"/>
    </location>
</feature>
<dbReference type="PANTHER" id="PTHR30222">
    <property type="entry name" value="SPERMIDINE/PUTRESCINE-BINDING PERIPLASMIC PROTEIN"/>
    <property type="match status" value="1"/>
</dbReference>
<evidence type="ECO:0000256" key="4">
    <source>
        <dbReference type="ARBA" id="ARBA00022764"/>
    </source>
</evidence>
<dbReference type="SUPFAM" id="SSF53850">
    <property type="entry name" value="Periplasmic binding protein-like II"/>
    <property type="match status" value="1"/>
</dbReference>
<accession>A0A7S8C3R9</accession>
<evidence type="ECO:0000256" key="5">
    <source>
        <dbReference type="SAM" id="SignalP"/>
    </source>
</evidence>
<sequence length="354" mass="39516">MTRTLLSTAAAMGLAMAMGWGSAASADTIRVLNWQGYGTDEDWSVEAFEKKTGHEVVHDYFNSEQEMLTKLRTNPGTYDVVLINSAYTPQAAEEGLIEPIDTSTMENVEDLAPDLRNSPYLVIDGKTYGVAWVWGVTSYAINTNDFETAPTSIEELWSPKHEGKVGWRDDAVEAVQIAAIATGQKINDPSDFDAIREKLRALKPQIRTFWTSENEWNQYMSSGEFELSTYWSGSASRSKNNFGLPVEFVIPKEGAIGWLDGLSIAKDAPHKEAAKQFIDWMIDPEFYVKWDTDVGAPASANTKAIGELAEDAFNRQVMGKAAESGKLQFMGPIDDTVRQKMLELWQETKTYYQN</sequence>
<dbReference type="InterPro" id="IPR001188">
    <property type="entry name" value="Sperm_putr-bd"/>
</dbReference>
<gene>
    <name evidence="6" type="ORF">HW532_08955</name>
</gene>
<dbReference type="GO" id="GO:0042597">
    <property type="term" value="C:periplasmic space"/>
    <property type="evidence" value="ECO:0007669"/>
    <property type="project" value="UniProtKB-SubCell"/>
</dbReference>
<dbReference type="Proteomes" id="UP000593594">
    <property type="component" value="Chromosome"/>
</dbReference>
<dbReference type="GO" id="GO:0019808">
    <property type="term" value="F:polyamine binding"/>
    <property type="evidence" value="ECO:0007669"/>
    <property type="project" value="InterPro"/>
</dbReference>
<dbReference type="InterPro" id="IPR006059">
    <property type="entry name" value="SBP"/>
</dbReference>
<evidence type="ECO:0000256" key="1">
    <source>
        <dbReference type="ARBA" id="ARBA00004418"/>
    </source>
</evidence>
<evidence type="ECO:0000256" key="2">
    <source>
        <dbReference type="ARBA" id="ARBA00022448"/>
    </source>
</evidence>
<feature type="chain" id="PRO_5032293171" evidence="5">
    <location>
        <begin position="27"/>
        <end position="354"/>
    </location>
</feature>
<evidence type="ECO:0000313" key="7">
    <source>
        <dbReference type="Proteomes" id="UP000593594"/>
    </source>
</evidence>
<keyword evidence="2" id="KW-0813">Transport</keyword>
<dbReference type="EMBL" id="CP058214">
    <property type="protein sequence ID" value="QPC42812.1"/>
    <property type="molecule type" value="Genomic_DNA"/>
</dbReference>
<dbReference type="PANTHER" id="PTHR30222:SF17">
    <property type="entry name" value="SPERMIDINE_PUTRESCINE-BINDING PERIPLASMIC PROTEIN"/>
    <property type="match status" value="1"/>
</dbReference>
<dbReference type="GO" id="GO:0015846">
    <property type="term" value="P:polyamine transport"/>
    <property type="evidence" value="ECO:0007669"/>
    <property type="project" value="InterPro"/>
</dbReference>
<dbReference type="Gene3D" id="3.40.190.10">
    <property type="entry name" value="Periplasmic binding protein-like II"/>
    <property type="match status" value="2"/>
</dbReference>
<proteinExistence type="predicted"/>
<evidence type="ECO:0000256" key="3">
    <source>
        <dbReference type="ARBA" id="ARBA00022729"/>
    </source>
</evidence>
<dbReference type="KEGG" id="kmn:HW532_08955"/>
<name>A0A7S8C3R9_9HYPH</name>
<comment type="subcellular location">
    <subcellularLocation>
        <location evidence="1">Periplasm</location>
    </subcellularLocation>
</comment>
<dbReference type="Pfam" id="PF13416">
    <property type="entry name" value="SBP_bac_8"/>
    <property type="match status" value="1"/>
</dbReference>
<dbReference type="AlphaFoldDB" id="A0A7S8C3R9"/>
<keyword evidence="3 5" id="KW-0732">Signal</keyword>
<protein>
    <submittedName>
        <fullName evidence="6">Extracellular solute-binding protein</fullName>
    </submittedName>
</protein>